<evidence type="ECO:0000313" key="2">
    <source>
        <dbReference type="EMBL" id="KDR86183.1"/>
    </source>
</evidence>
<feature type="signal peptide" evidence="1">
    <location>
        <begin position="1"/>
        <end position="21"/>
    </location>
</feature>
<dbReference type="HOGENOM" id="CLU_670931_0_0_1"/>
<evidence type="ECO:0000313" key="3">
    <source>
        <dbReference type="Proteomes" id="UP000027222"/>
    </source>
</evidence>
<name>A0A067U406_GALM3</name>
<sequence length="410" mass="44603">MKLLQIVSLAIPLLLAPPALSAASICCIEIGGGFCDRAAAASSFAQLADPTIELVNEEGKAVSPEFLSKCDVQILPENGRSRWNFSFLFYADLPTPECGMNLPSCEEVLIVDDRPRSLKPYEKHLIEIQSFEAASTLAYCEDNFRCHRIPDLDAGEAQNDQMIASRTACQLYPSFCRNFFFGVVSSSSSQGHIIASDSSSFPFCFFQQIPNLTEPDHRPPASDTSIVVNDLVLSAGVGLGPPGRLHWLSALRSSSSVDRPRPPHLLFSSLNANAVVTSSSTGAVIFYRPLPFEVQAAKQAAVAPSPNLLENRLPSGSLPPATNLMWTNPKACPKIQSRLRPIPMASSFYHHPLFFQSYLNLDLHSAVRPCTVCIIVLADLFGLVEGTENVVVNPNDIGFDLDQVAKLLRG</sequence>
<keyword evidence="3" id="KW-1185">Reference proteome</keyword>
<reference evidence="3" key="1">
    <citation type="journal article" date="2014" name="Proc. Natl. Acad. Sci. U.S.A.">
        <title>Extensive sampling of basidiomycete genomes demonstrates inadequacy of the white-rot/brown-rot paradigm for wood decay fungi.</title>
        <authorList>
            <person name="Riley R."/>
            <person name="Salamov A.A."/>
            <person name="Brown D.W."/>
            <person name="Nagy L.G."/>
            <person name="Floudas D."/>
            <person name="Held B.W."/>
            <person name="Levasseur A."/>
            <person name="Lombard V."/>
            <person name="Morin E."/>
            <person name="Otillar R."/>
            <person name="Lindquist E.A."/>
            <person name="Sun H."/>
            <person name="LaButti K.M."/>
            <person name="Schmutz J."/>
            <person name="Jabbour D."/>
            <person name="Luo H."/>
            <person name="Baker S.E."/>
            <person name="Pisabarro A.G."/>
            <person name="Walton J.D."/>
            <person name="Blanchette R.A."/>
            <person name="Henrissat B."/>
            <person name="Martin F."/>
            <person name="Cullen D."/>
            <person name="Hibbett D.S."/>
            <person name="Grigoriev I.V."/>
        </authorList>
    </citation>
    <scope>NUCLEOTIDE SEQUENCE [LARGE SCALE GENOMIC DNA]</scope>
    <source>
        <strain evidence="3">CBS 339.88</strain>
    </source>
</reference>
<keyword evidence="1" id="KW-0732">Signal</keyword>
<organism evidence="2 3">
    <name type="scientific">Galerina marginata (strain CBS 339.88)</name>
    <dbReference type="NCBI Taxonomy" id="685588"/>
    <lineage>
        <taxon>Eukaryota</taxon>
        <taxon>Fungi</taxon>
        <taxon>Dikarya</taxon>
        <taxon>Basidiomycota</taxon>
        <taxon>Agaricomycotina</taxon>
        <taxon>Agaricomycetes</taxon>
        <taxon>Agaricomycetidae</taxon>
        <taxon>Agaricales</taxon>
        <taxon>Agaricineae</taxon>
        <taxon>Strophariaceae</taxon>
        <taxon>Galerina</taxon>
    </lineage>
</organism>
<dbReference type="Proteomes" id="UP000027222">
    <property type="component" value="Unassembled WGS sequence"/>
</dbReference>
<feature type="chain" id="PRO_5001647476" evidence="1">
    <location>
        <begin position="22"/>
        <end position="410"/>
    </location>
</feature>
<protein>
    <submittedName>
        <fullName evidence="2">Uncharacterized protein</fullName>
    </submittedName>
</protein>
<accession>A0A067U406</accession>
<gene>
    <name evidence="2" type="ORF">GALMADRAFT_1326093</name>
</gene>
<proteinExistence type="predicted"/>
<evidence type="ECO:0000256" key="1">
    <source>
        <dbReference type="SAM" id="SignalP"/>
    </source>
</evidence>
<dbReference type="EMBL" id="KL142367">
    <property type="protein sequence ID" value="KDR86183.1"/>
    <property type="molecule type" value="Genomic_DNA"/>
</dbReference>
<dbReference type="AlphaFoldDB" id="A0A067U406"/>